<feature type="compositionally biased region" description="Polar residues" evidence="1">
    <location>
        <begin position="52"/>
        <end position="61"/>
    </location>
</feature>
<keyword evidence="3" id="KW-1185">Reference proteome</keyword>
<dbReference type="InParanoid" id="A0A316VSQ3"/>
<feature type="compositionally biased region" description="Polar residues" evidence="1">
    <location>
        <begin position="307"/>
        <end position="325"/>
    </location>
</feature>
<sequence>MNDQTVSACTIVPFTSSPFLARSSRSVNTMVDAASTTKLAAEQQQQQQQQQTSLSRASTSQTMLRLMRDNEAALKALLVHSGKVLRIRSDTSMSLQNSTQVQSSAPLEAMIVDSQNAMFGEEQAEAKTAASRSTHTVMEELLKSVKEDVASTPGMVEVLHNAESLSRGCNALAAWLSYAQTLLLSELARAQVREAQEALEQARAAEAARLEQVAAAEQAAKEVAEERERTEKEAADKMAKDASTAAAAGDTVAIESRKGDSATETHNDDEDDDDDVPLAAASKAPVTGATRAPTIDMNAEQPIDLTMSPSGSPEISKAEASSTANVPPISSAVASSGTDPASLLASLTGIAANPAFASLSETANSSGSSTSLPLPTSDANEASSDFNLWDMDLSSLDMTQLSRLAAGPTAKELTGANESGLDLSKLDAPTDPANKDNLPPDTTAAGGDASVSNAISTDFSFLGNIAPDSAGSMGAFENGSLDMGDGTGMGMDLSNLDFDFGEFQKQFDSTNEGGAEDGG</sequence>
<reference evidence="2 3" key="1">
    <citation type="journal article" date="2018" name="Mol. Biol. Evol.">
        <title>Broad Genomic Sampling Reveals a Smut Pathogenic Ancestry of the Fungal Clade Ustilaginomycotina.</title>
        <authorList>
            <person name="Kijpornyongpan T."/>
            <person name="Mondo S.J."/>
            <person name="Barry K."/>
            <person name="Sandor L."/>
            <person name="Lee J."/>
            <person name="Lipzen A."/>
            <person name="Pangilinan J."/>
            <person name="LaButti K."/>
            <person name="Hainaut M."/>
            <person name="Henrissat B."/>
            <person name="Grigoriev I.V."/>
            <person name="Spatafora J.W."/>
            <person name="Aime M.C."/>
        </authorList>
    </citation>
    <scope>NUCLEOTIDE SEQUENCE [LARGE SCALE GENOMIC DNA]</scope>
    <source>
        <strain evidence="2 3">MCA 4658</strain>
    </source>
</reference>
<feature type="region of interest" description="Disordered" evidence="1">
    <location>
        <begin position="40"/>
        <end position="61"/>
    </location>
</feature>
<dbReference type="GeneID" id="37033269"/>
<dbReference type="Proteomes" id="UP000245783">
    <property type="component" value="Unassembled WGS sequence"/>
</dbReference>
<proteinExistence type="predicted"/>
<dbReference type="OrthoDB" id="10417283at2759"/>
<evidence type="ECO:0000256" key="1">
    <source>
        <dbReference type="SAM" id="MobiDB-lite"/>
    </source>
</evidence>
<accession>A0A316VSQ3</accession>
<feature type="region of interest" description="Disordered" evidence="1">
    <location>
        <begin position="219"/>
        <end position="325"/>
    </location>
</feature>
<feature type="region of interest" description="Disordered" evidence="1">
    <location>
        <begin position="360"/>
        <end position="379"/>
    </location>
</feature>
<organism evidence="2 3">
    <name type="scientific">Ceraceosorus guamensis</name>
    <dbReference type="NCBI Taxonomy" id="1522189"/>
    <lineage>
        <taxon>Eukaryota</taxon>
        <taxon>Fungi</taxon>
        <taxon>Dikarya</taxon>
        <taxon>Basidiomycota</taxon>
        <taxon>Ustilaginomycotina</taxon>
        <taxon>Exobasidiomycetes</taxon>
        <taxon>Ceraceosorales</taxon>
        <taxon>Ceraceosoraceae</taxon>
        <taxon>Ceraceosorus</taxon>
    </lineage>
</organism>
<dbReference type="EMBL" id="KZ819467">
    <property type="protein sequence ID" value="PWN39443.1"/>
    <property type="molecule type" value="Genomic_DNA"/>
</dbReference>
<name>A0A316VSQ3_9BASI</name>
<feature type="compositionally biased region" description="Basic and acidic residues" evidence="1">
    <location>
        <begin position="255"/>
        <end position="266"/>
    </location>
</feature>
<dbReference type="AlphaFoldDB" id="A0A316VSQ3"/>
<dbReference type="RefSeq" id="XP_025366603.1">
    <property type="nucleotide sequence ID" value="XM_025511399.1"/>
</dbReference>
<protein>
    <submittedName>
        <fullName evidence="2">Uncharacterized protein</fullName>
    </submittedName>
</protein>
<feature type="compositionally biased region" description="Basic and acidic residues" evidence="1">
    <location>
        <begin position="219"/>
        <end position="240"/>
    </location>
</feature>
<gene>
    <name evidence="2" type="ORF">IE81DRAFT_26257</name>
</gene>
<evidence type="ECO:0000313" key="2">
    <source>
        <dbReference type="EMBL" id="PWN39443.1"/>
    </source>
</evidence>
<feature type="compositionally biased region" description="Low complexity" evidence="1">
    <location>
        <begin position="241"/>
        <end position="253"/>
    </location>
</feature>
<evidence type="ECO:0000313" key="3">
    <source>
        <dbReference type="Proteomes" id="UP000245783"/>
    </source>
</evidence>
<feature type="compositionally biased region" description="Acidic residues" evidence="1">
    <location>
        <begin position="267"/>
        <end position="276"/>
    </location>
</feature>
<feature type="region of interest" description="Disordered" evidence="1">
    <location>
        <begin position="412"/>
        <end position="449"/>
    </location>
</feature>